<dbReference type="InterPro" id="IPR013087">
    <property type="entry name" value="Znf_C2H2_type"/>
</dbReference>
<dbReference type="OrthoDB" id="18440at2759"/>
<feature type="domain" description="C2H2-type" evidence="2">
    <location>
        <begin position="146"/>
        <end position="169"/>
    </location>
</feature>
<dbReference type="InterPro" id="IPR039258">
    <property type="entry name" value="ZNF511"/>
</dbReference>
<dbReference type="eggNOG" id="KOG4173">
    <property type="taxonomic scope" value="Eukaryota"/>
</dbReference>
<dbReference type="GeneID" id="103123071"/>
<sequence>MQLPPAVPARLAGASGAAEPLAVERDPRAGSAPFLFAARRLHFPRDHAFFEEGDVQRHLYLQDVLAQVTECPERPRVPEFACQVAGCCRVFDTLGDYEHHYHVLHDNVCSFCKRAFPSGQLLDTHILEWHDALFQLLAQRQDMYQCLVEGCTEKFRTSGDRREHLVRSHLYPPDFRFDRPRKGRGPATALQSAEAPVEAGEEAEGDAMEVCPEPSASRRTPGHRVPPAVCFGQGASRGFKSSKRTGKRQ</sequence>
<protein>
    <submittedName>
        <fullName evidence="4">Zinc finger protein 511 isoform X1</fullName>
    </submittedName>
</protein>
<keyword evidence="3" id="KW-1185">Reference proteome</keyword>
<accession>A0A1S3AEM2</accession>
<dbReference type="RefSeq" id="XP_007533757.1">
    <property type="nucleotide sequence ID" value="XM_007533695.3"/>
</dbReference>
<feature type="domain" description="C2H2-type" evidence="2">
    <location>
        <begin position="109"/>
        <end position="130"/>
    </location>
</feature>
<name>A0A1S3AEM2_ERIEU</name>
<dbReference type="CTD" id="118472"/>
<feature type="domain" description="C2H2-type" evidence="2">
    <location>
        <begin position="82"/>
        <end position="105"/>
    </location>
</feature>
<gene>
    <name evidence="4" type="primary">ZNF511</name>
</gene>
<dbReference type="PROSITE" id="PS00028">
    <property type="entry name" value="ZINC_FINGER_C2H2_1"/>
    <property type="match status" value="3"/>
</dbReference>
<organism evidence="3 4">
    <name type="scientific">Erinaceus europaeus</name>
    <name type="common">Western European hedgehog</name>
    <dbReference type="NCBI Taxonomy" id="9365"/>
    <lineage>
        <taxon>Eukaryota</taxon>
        <taxon>Metazoa</taxon>
        <taxon>Chordata</taxon>
        <taxon>Craniata</taxon>
        <taxon>Vertebrata</taxon>
        <taxon>Euteleostomi</taxon>
        <taxon>Mammalia</taxon>
        <taxon>Eutheria</taxon>
        <taxon>Laurasiatheria</taxon>
        <taxon>Eulipotyphla</taxon>
        <taxon>Erinaceidae</taxon>
        <taxon>Erinaceinae</taxon>
        <taxon>Erinaceus</taxon>
    </lineage>
</organism>
<feature type="compositionally biased region" description="Basic residues" evidence="1">
    <location>
        <begin position="240"/>
        <end position="249"/>
    </location>
</feature>
<dbReference type="AlphaFoldDB" id="A0A1S3AEM2"/>
<proteinExistence type="predicted"/>
<reference evidence="4" key="1">
    <citation type="submission" date="2025-08" db="UniProtKB">
        <authorList>
            <consortium name="RefSeq"/>
        </authorList>
    </citation>
    <scope>IDENTIFICATION</scope>
</reference>
<dbReference type="SMART" id="SM00355">
    <property type="entry name" value="ZnF_C2H2"/>
    <property type="match status" value="3"/>
</dbReference>
<evidence type="ECO:0000313" key="4">
    <source>
        <dbReference type="RefSeq" id="XP_007533757.1"/>
    </source>
</evidence>
<dbReference type="PANTHER" id="PTHR21354">
    <property type="entry name" value="ZINC FINGER PROTEIN 511"/>
    <property type="match status" value="1"/>
</dbReference>
<feature type="region of interest" description="Disordered" evidence="1">
    <location>
        <begin position="176"/>
        <end position="249"/>
    </location>
</feature>
<evidence type="ECO:0000259" key="2">
    <source>
        <dbReference type="PROSITE" id="PS00028"/>
    </source>
</evidence>
<dbReference type="PANTHER" id="PTHR21354:SF0">
    <property type="entry name" value="ZINC FINGER PROTEIN 511"/>
    <property type="match status" value="1"/>
</dbReference>
<dbReference type="Proteomes" id="UP001652624">
    <property type="component" value="Chromosome 14"/>
</dbReference>
<evidence type="ECO:0000256" key="1">
    <source>
        <dbReference type="SAM" id="MobiDB-lite"/>
    </source>
</evidence>
<evidence type="ECO:0000313" key="3">
    <source>
        <dbReference type="Proteomes" id="UP001652624"/>
    </source>
</evidence>